<protein>
    <submittedName>
        <fullName evidence="3">Uncharacterized protein</fullName>
    </submittedName>
</protein>
<sequence length="189" mass="21736">MAVVLTFLLLILASAECREMCYNCQYTITSTKQGIECSDHFNETSKMYRCQFSCLIRTLRNTVTKTITSTFRGCAEHGKSGCDDINGVTQCSYSCDKDLCNAMSIDELEEKYDYSRSRLVSDEEEKTSSNEECIYWETEEKKETETDRQSDYLLCKWERKTPTPPHLSQTPKSLKDGKASETSRQLRNV</sequence>
<accession>A0AA36BJD9</accession>
<reference evidence="3" key="1">
    <citation type="submission" date="2023-08" db="EMBL/GenBank/DDBJ databases">
        <authorList>
            <person name="Alioto T."/>
            <person name="Alioto T."/>
            <person name="Gomez Garrido J."/>
        </authorList>
    </citation>
    <scope>NUCLEOTIDE SEQUENCE</scope>
</reference>
<feature type="chain" id="PRO_5041321388" evidence="2">
    <location>
        <begin position="18"/>
        <end position="189"/>
    </location>
</feature>
<dbReference type="Proteomes" id="UP001162480">
    <property type="component" value="Chromosome 17"/>
</dbReference>
<evidence type="ECO:0000313" key="4">
    <source>
        <dbReference type="Proteomes" id="UP001162480"/>
    </source>
</evidence>
<dbReference type="AlphaFoldDB" id="A0AA36BJD9"/>
<keyword evidence="2" id="KW-0732">Signal</keyword>
<evidence type="ECO:0000256" key="1">
    <source>
        <dbReference type="SAM" id="MobiDB-lite"/>
    </source>
</evidence>
<organism evidence="3 4">
    <name type="scientific">Octopus vulgaris</name>
    <name type="common">Common octopus</name>
    <dbReference type="NCBI Taxonomy" id="6645"/>
    <lineage>
        <taxon>Eukaryota</taxon>
        <taxon>Metazoa</taxon>
        <taxon>Spiralia</taxon>
        <taxon>Lophotrochozoa</taxon>
        <taxon>Mollusca</taxon>
        <taxon>Cephalopoda</taxon>
        <taxon>Coleoidea</taxon>
        <taxon>Octopodiformes</taxon>
        <taxon>Octopoda</taxon>
        <taxon>Incirrata</taxon>
        <taxon>Octopodidae</taxon>
        <taxon>Octopus</taxon>
    </lineage>
</organism>
<proteinExistence type="predicted"/>
<feature type="signal peptide" evidence="2">
    <location>
        <begin position="1"/>
        <end position="17"/>
    </location>
</feature>
<feature type="region of interest" description="Disordered" evidence="1">
    <location>
        <begin position="160"/>
        <end position="189"/>
    </location>
</feature>
<gene>
    <name evidence="3" type="ORF">OCTVUL_1B001381</name>
</gene>
<dbReference type="EMBL" id="OX597830">
    <property type="protein sequence ID" value="CAI9735541.1"/>
    <property type="molecule type" value="Genomic_DNA"/>
</dbReference>
<name>A0AA36BJD9_OCTVU</name>
<evidence type="ECO:0000256" key="2">
    <source>
        <dbReference type="SAM" id="SignalP"/>
    </source>
</evidence>
<evidence type="ECO:0000313" key="3">
    <source>
        <dbReference type="EMBL" id="CAI9735541.1"/>
    </source>
</evidence>
<keyword evidence="4" id="KW-1185">Reference proteome</keyword>